<dbReference type="Proteomes" id="UP000199766">
    <property type="component" value="Unassembled WGS sequence"/>
</dbReference>
<keyword evidence="3" id="KW-1185">Reference proteome</keyword>
<evidence type="ECO:0000256" key="1">
    <source>
        <dbReference type="SAM" id="MobiDB-lite"/>
    </source>
</evidence>
<evidence type="ECO:0000313" key="3">
    <source>
        <dbReference type="Proteomes" id="UP000199766"/>
    </source>
</evidence>
<reference evidence="2 3" key="1">
    <citation type="submission" date="2016-10" db="EMBL/GenBank/DDBJ databases">
        <authorList>
            <person name="de Groot N.N."/>
        </authorList>
    </citation>
    <scope>NUCLEOTIDE SEQUENCE [LARGE SCALE GENOMIC DNA]</scope>
    <source>
        <strain evidence="2 3">ATCC 35958</strain>
    </source>
</reference>
<dbReference type="STRING" id="180197.SAMN02982919_02274"/>
<dbReference type="RefSeq" id="WP_091457616.1">
    <property type="nucleotide sequence ID" value="NZ_FOGD01000007.1"/>
</dbReference>
<name>A0A1H9NMF3_9BURK</name>
<dbReference type="AlphaFoldDB" id="A0A1H9NMF3"/>
<dbReference type="EMBL" id="FOGD01000007">
    <property type="protein sequence ID" value="SER37214.1"/>
    <property type="molecule type" value="Genomic_DNA"/>
</dbReference>
<evidence type="ECO:0000313" key="2">
    <source>
        <dbReference type="EMBL" id="SER37214.1"/>
    </source>
</evidence>
<feature type="region of interest" description="Disordered" evidence="1">
    <location>
        <begin position="178"/>
        <end position="198"/>
    </location>
</feature>
<organism evidence="2 3">
    <name type="scientific">Giesbergeria anulus</name>
    <dbReference type="NCBI Taxonomy" id="180197"/>
    <lineage>
        <taxon>Bacteria</taxon>
        <taxon>Pseudomonadati</taxon>
        <taxon>Pseudomonadota</taxon>
        <taxon>Betaproteobacteria</taxon>
        <taxon>Burkholderiales</taxon>
        <taxon>Comamonadaceae</taxon>
        <taxon>Giesbergeria</taxon>
    </lineage>
</organism>
<accession>A0A1H9NMF3</accession>
<protein>
    <submittedName>
        <fullName evidence="2">Uncharacterized protein</fullName>
    </submittedName>
</protein>
<gene>
    <name evidence="2" type="ORF">SAMN02982919_02274</name>
</gene>
<proteinExistence type="predicted"/>
<sequence>MHAESAIPKRPQLHCANSGTTLFADLEIAIHRANAFFQNGANVGLNNAGGFFLTGKWPSSLDKLSKHGATEFAIVVNQNGAIGEIQEKDTDHFSRIHIHPLNQRSLTTLLMAWVNEQIKQSSRSSLELPCPMPWDFDPTFAITVQNGHCIGLSILENIKNLPNGVHVLYVAKNHNNPKTEKSSLTTLEELPHPTKTTQ</sequence>